<organism evidence="3 4">
    <name type="scientific">Faecalispora sporosphaeroides</name>
    <dbReference type="NCBI Taxonomy" id="1549"/>
    <lineage>
        <taxon>Bacteria</taxon>
        <taxon>Bacillati</taxon>
        <taxon>Bacillota</taxon>
        <taxon>Clostridia</taxon>
        <taxon>Eubacteriales</taxon>
        <taxon>Oscillospiraceae</taxon>
        <taxon>Faecalispora</taxon>
    </lineage>
</organism>
<dbReference type="SMART" id="SM00369">
    <property type="entry name" value="LRR_TYP"/>
    <property type="match status" value="5"/>
</dbReference>
<keyword evidence="1" id="KW-0433">Leucine-rich repeat</keyword>
<dbReference type="InterPro" id="IPR050836">
    <property type="entry name" value="SDS22/Internalin_LRR"/>
</dbReference>
<dbReference type="Pfam" id="PF12799">
    <property type="entry name" value="LRR_4"/>
    <property type="match status" value="1"/>
</dbReference>
<accession>A0A928Q4D3</accession>
<evidence type="ECO:0000256" key="1">
    <source>
        <dbReference type="ARBA" id="ARBA00022614"/>
    </source>
</evidence>
<dbReference type="Proteomes" id="UP000754750">
    <property type="component" value="Unassembled WGS sequence"/>
</dbReference>
<evidence type="ECO:0000256" key="2">
    <source>
        <dbReference type="ARBA" id="ARBA00022737"/>
    </source>
</evidence>
<dbReference type="InterPro" id="IPR003591">
    <property type="entry name" value="Leu-rich_rpt_typical-subtyp"/>
</dbReference>
<comment type="caution">
    <text evidence="3">The sequence shown here is derived from an EMBL/GenBank/DDBJ whole genome shotgun (WGS) entry which is preliminary data.</text>
</comment>
<keyword evidence="2" id="KW-0677">Repeat</keyword>
<dbReference type="InterPro" id="IPR032675">
    <property type="entry name" value="LRR_dom_sf"/>
</dbReference>
<gene>
    <name evidence="3" type="ORF">E7512_03650</name>
</gene>
<evidence type="ECO:0000313" key="3">
    <source>
        <dbReference type="EMBL" id="MBE6832667.1"/>
    </source>
</evidence>
<dbReference type="SUPFAM" id="SSF52058">
    <property type="entry name" value="L domain-like"/>
    <property type="match status" value="1"/>
</dbReference>
<dbReference type="PANTHER" id="PTHR46652:SF3">
    <property type="entry name" value="LEUCINE-RICH REPEAT-CONTAINING PROTEIN 9"/>
    <property type="match status" value="1"/>
</dbReference>
<dbReference type="Pfam" id="PF13855">
    <property type="entry name" value="LRR_8"/>
    <property type="match status" value="1"/>
</dbReference>
<dbReference type="RefSeq" id="WP_020073299.1">
    <property type="nucleotide sequence ID" value="NZ_JBKWRC010000001.1"/>
</dbReference>
<dbReference type="Gene3D" id="3.80.10.10">
    <property type="entry name" value="Ribonuclease Inhibitor"/>
    <property type="match status" value="1"/>
</dbReference>
<dbReference type="EMBL" id="SVNY01000002">
    <property type="protein sequence ID" value="MBE6832667.1"/>
    <property type="molecule type" value="Genomic_DNA"/>
</dbReference>
<dbReference type="InterPro" id="IPR001611">
    <property type="entry name" value="Leu-rich_rpt"/>
</dbReference>
<dbReference type="AlphaFoldDB" id="A0A928Q4D3"/>
<dbReference type="PROSITE" id="PS51450">
    <property type="entry name" value="LRR"/>
    <property type="match status" value="3"/>
</dbReference>
<protein>
    <submittedName>
        <fullName evidence="3">Leucine-rich repeat domain-containing protein</fullName>
    </submittedName>
</protein>
<name>A0A928Q4D3_9FIRM</name>
<dbReference type="PANTHER" id="PTHR46652">
    <property type="entry name" value="LEUCINE-RICH REPEAT AND IQ DOMAIN-CONTAINING PROTEIN 1-RELATED"/>
    <property type="match status" value="1"/>
</dbReference>
<proteinExistence type="predicted"/>
<evidence type="ECO:0000313" key="4">
    <source>
        <dbReference type="Proteomes" id="UP000754750"/>
    </source>
</evidence>
<sequence>MQQKQSKLRLKERFKQMTGYMKSNKPFSYTLALLLVSLFFLGVNTYQNVYSVLMNDDVINEDAVKIEFHDKSLEREVRNLLERPKDDIYDVDVEKISILTIQNVPVKDIEDLKYFKGLSKLTISSAKITDVSPLKDIPYLKELDLSNNQIADVTPLGNIKTLQRLTLAGNYIRNMSPLYSLKNLTELNLSGNSIIGVTADITKLTNLKSLNLSRNRITDNSVFSGMPQLNILNLTSNRIMVAKPLVGMDQLYEYSLESNSLTTIGDLGDLPVLEKLSVASNCLTDISFASKYPWLLELTISLNNISSLEPLKNNTELQVLKMQYTDIKDVSVLEKLPQFNSIFLDPEFDRSKIRFLQGRFRNGDLLTKQYLLNEKYGFEETDE</sequence>
<dbReference type="PRINTS" id="PR00019">
    <property type="entry name" value="LEURICHRPT"/>
</dbReference>
<dbReference type="InterPro" id="IPR025875">
    <property type="entry name" value="Leu-rich_rpt_4"/>
</dbReference>
<reference evidence="3" key="1">
    <citation type="submission" date="2019-04" db="EMBL/GenBank/DDBJ databases">
        <title>Evolution of Biomass-Degrading Anaerobic Consortia Revealed by Metagenomics.</title>
        <authorList>
            <person name="Peng X."/>
        </authorList>
    </citation>
    <scope>NUCLEOTIDE SEQUENCE</scope>
    <source>
        <strain evidence="3">SIG551</strain>
    </source>
</reference>